<proteinExistence type="predicted"/>
<feature type="compositionally biased region" description="Basic and acidic residues" evidence="1">
    <location>
        <begin position="266"/>
        <end position="285"/>
    </location>
</feature>
<evidence type="ECO:0000256" key="1">
    <source>
        <dbReference type="SAM" id="MobiDB-lite"/>
    </source>
</evidence>
<gene>
    <name evidence="3" type="primary">LOC117653162</name>
</gene>
<dbReference type="InParanoid" id="A0A6P9A906"/>
<feature type="region of interest" description="Disordered" evidence="1">
    <location>
        <begin position="237"/>
        <end position="342"/>
    </location>
</feature>
<protein>
    <submittedName>
        <fullName evidence="3">Uncharacterized protein LOC117653162</fullName>
    </submittedName>
</protein>
<reference evidence="3" key="1">
    <citation type="submission" date="2025-08" db="UniProtKB">
        <authorList>
            <consortium name="RefSeq"/>
        </authorList>
    </citation>
    <scope>IDENTIFICATION</scope>
    <source>
        <tissue evidence="3">Total insect</tissue>
    </source>
</reference>
<dbReference type="GeneID" id="117653162"/>
<dbReference type="RefSeq" id="XP_034254507.1">
    <property type="nucleotide sequence ID" value="XM_034398616.1"/>
</dbReference>
<evidence type="ECO:0000313" key="3">
    <source>
        <dbReference type="RefSeq" id="XP_034254507.1"/>
    </source>
</evidence>
<dbReference type="KEGG" id="tpal:117653162"/>
<feature type="compositionally biased region" description="Low complexity" evidence="1">
    <location>
        <begin position="237"/>
        <end position="246"/>
    </location>
</feature>
<evidence type="ECO:0000313" key="2">
    <source>
        <dbReference type="Proteomes" id="UP000515158"/>
    </source>
</evidence>
<accession>A0A6P9A906</accession>
<sequence>MPHKRGQKRKLHPYMDSTHPQMQAIHPMSFMNPNFMGMMHGNMAMMQPMLPPNMPVMNAQMPMMQHNMPAMQHMLHQNMMGMMHGNMPMMHSMMNGNMPMQMMQPGMMMPQVGSIGPFGGPASTASAPLPGNSASMVVASSSASAPIVTTASSSATVSIAPSAASVPSTHSASTSSPNDDILECATIASNASEDCFLEEEEEAEKTEIVQGNPKHCGMYLPGSSEADDVVPIQISKASTSKAAAKPTDAKAGRKNGSLNKATVSKLKRDAEEWANKEQSSEEPATRRTSRRQGGSTRDKVGALRQQNQQKESQPKATRNSKSKQPDFGNEFSEDEDDNLEYY</sequence>
<dbReference type="AlphaFoldDB" id="A0A6P9A906"/>
<feature type="compositionally biased region" description="Acidic residues" evidence="1">
    <location>
        <begin position="331"/>
        <end position="342"/>
    </location>
</feature>
<dbReference type="Proteomes" id="UP000515158">
    <property type="component" value="Unplaced"/>
</dbReference>
<organism evidence="3">
    <name type="scientific">Thrips palmi</name>
    <name type="common">Melon thrips</name>
    <dbReference type="NCBI Taxonomy" id="161013"/>
    <lineage>
        <taxon>Eukaryota</taxon>
        <taxon>Metazoa</taxon>
        <taxon>Ecdysozoa</taxon>
        <taxon>Arthropoda</taxon>
        <taxon>Hexapoda</taxon>
        <taxon>Insecta</taxon>
        <taxon>Pterygota</taxon>
        <taxon>Neoptera</taxon>
        <taxon>Paraneoptera</taxon>
        <taxon>Thysanoptera</taxon>
        <taxon>Terebrantia</taxon>
        <taxon>Thripoidea</taxon>
        <taxon>Thripidae</taxon>
        <taxon>Thrips</taxon>
    </lineage>
</organism>
<keyword evidence="2" id="KW-1185">Reference proteome</keyword>
<feature type="compositionally biased region" description="Polar residues" evidence="1">
    <location>
        <begin position="304"/>
        <end position="319"/>
    </location>
</feature>
<name>A0A6P9A906_THRPL</name>